<dbReference type="InterPro" id="IPR015996">
    <property type="entry name" value="UCP028451"/>
</dbReference>
<comment type="caution">
    <text evidence="1">The sequence shown here is derived from an EMBL/GenBank/DDBJ whole genome shotgun (WGS) entry which is preliminary data.</text>
</comment>
<reference evidence="2" key="1">
    <citation type="journal article" date="2019" name="Int. J. Syst. Evol. Microbiol.">
        <title>The Global Catalogue of Microorganisms (GCM) 10K type strain sequencing project: providing services to taxonomists for standard genome sequencing and annotation.</title>
        <authorList>
            <consortium name="The Broad Institute Genomics Platform"/>
            <consortium name="The Broad Institute Genome Sequencing Center for Infectious Disease"/>
            <person name="Wu L."/>
            <person name="Ma J."/>
        </authorList>
    </citation>
    <scope>NUCLEOTIDE SEQUENCE [LARGE SCALE GENOMIC DNA]</scope>
    <source>
        <strain evidence="2">JCM 4816</strain>
    </source>
</reference>
<keyword evidence="2" id="KW-1185">Reference proteome</keyword>
<dbReference type="Proteomes" id="UP001596174">
    <property type="component" value="Unassembled WGS sequence"/>
</dbReference>
<organism evidence="1 2">
    <name type="scientific">Streptacidiphilus monticola</name>
    <dbReference type="NCBI Taxonomy" id="2161674"/>
    <lineage>
        <taxon>Bacteria</taxon>
        <taxon>Bacillati</taxon>
        <taxon>Actinomycetota</taxon>
        <taxon>Actinomycetes</taxon>
        <taxon>Kitasatosporales</taxon>
        <taxon>Streptomycetaceae</taxon>
        <taxon>Streptacidiphilus</taxon>
    </lineage>
</organism>
<dbReference type="PIRSF" id="PIRSF028451">
    <property type="entry name" value="UCP028451"/>
    <property type="match status" value="1"/>
</dbReference>
<dbReference type="Pfam" id="PF09365">
    <property type="entry name" value="DUF2461"/>
    <property type="match status" value="1"/>
</dbReference>
<evidence type="ECO:0000313" key="2">
    <source>
        <dbReference type="Proteomes" id="UP001596174"/>
    </source>
</evidence>
<name>A0ABW1G2F2_9ACTN</name>
<sequence>MTFTGWPVEALEFYEGLEMDNSKAYWTAHREVYDTQVLAPMLALLEELEAEFGRGKVFRPNRDVRFSADKSPYKTAIGATLEHGGYIQLSAEGLALAAGYYGMAADQLARYRAAVAEDLSGAELERIIAELTEQKIEVRSREQLKSAPRGFPKDHPRIELLRHKDLFAWRQHPAAAWLGTAAAKRRAVDFLRATRPLAAWLDDRVGPSELPDDRRR</sequence>
<proteinExistence type="predicted"/>
<gene>
    <name evidence="1" type="ORF">ACFP3V_17075</name>
</gene>
<dbReference type="PANTHER" id="PTHR36452">
    <property type="entry name" value="CHROMOSOME 12, WHOLE GENOME SHOTGUN SEQUENCE"/>
    <property type="match status" value="1"/>
</dbReference>
<dbReference type="NCBIfam" id="TIGR02453">
    <property type="entry name" value="TIGR02453 family protein"/>
    <property type="match status" value="1"/>
</dbReference>
<dbReference type="InterPro" id="IPR012808">
    <property type="entry name" value="CHP02453"/>
</dbReference>
<dbReference type="PANTHER" id="PTHR36452:SF1">
    <property type="entry name" value="DUF2461 DOMAIN-CONTAINING PROTEIN"/>
    <property type="match status" value="1"/>
</dbReference>
<dbReference type="RefSeq" id="WP_380584255.1">
    <property type="nucleotide sequence ID" value="NZ_JBHSQJ010000070.1"/>
</dbReference>
<accession>A0ABW1G2F2</accession>
<dbReference type="EMBL" id="JBHSQJ010000070">
    <property type="protein sequence ID" value="MFC5908924.1"/>
    <property type="molecule type" value="Genomic_DNA"/>
</dbReference>
<evidence type="ECO:0000313" key="1">
    <source>
        <dbReference type="EMBL" id="MFC5908924.1"/>
    </source>
</evidence>
<protein>
    <submittedName>
        <fullName evidence="1">DUF2461 domain-containing protein</fullName>
    </submittedName>
</protein>